<accession>A0A368VXZ6</accession>
<gene>
    <name evidence="2" type="ORF">DFQ14_10370</name>
</gene>
<evidence type="ECO:0000313" key="2">
    <source>
        <dbReference type="EMBL" id="RCW45107.1"/>
    </source>
</evidence>
<dbReference type="AlphaFoldDB" id="A0A368VXZ6"/>
<feature type="compositionally biased region" description="Basic and acidic residues" evidence="1">
    <location>
        <begin position="1"/>
        <end position="20"/>
    </location>
</feature>
<dbReference type="Proteomes" id="UP000253495">
    <property type="component" value="Unassembled WGS sequence"/>
</dbReference>
<reference evidence="2 3" key="1">
    <citation type="submission" date="2018-07" db="EMBL/GenBank/DDBJ databases">
        <title>Genomic Encyclopedia of Type Strains, Phase III (KMG-III): the genomes of soil and plant-associated and newly described type strains.</title>
        <authorList>
            <person name="Whitman W."/>
        </authorList>
    </citation>
    <scope>NUCLEOTIDE SEQUENCE [LARGE SCALE GENOMIC DNA]</scope>
    <source>
        <strain evidence="2 3">CECT 8575</strain>
    </source>
</reference>
<evidence type="ECO:0000313" key="3">
    <source>
        <dbReference type="Proteomes" id="UP000253495"/>
    </source>
</evidence>
<feature type="region of interest" description="Disordered" evidence="1">
    <location>
        <begin position="1"/>
        <end position="93"/>
    </location>
</feature>
<sequence length="93" mass="10079">MTIPETAERDREATRPDLHTFARQGVRISNHRSQRPLDSKRRGVRISSHTAGPRPGTPASVRGGQADSPGRRPGNPLHLVATSRAVQATASPR</sequence>
<dbReference type="EMBL" id="QPJC01000003">
    <property type="protein sequence ID" value="RCW45107.1"/>
    <property type="molecule type" value="Genomic_DNA"/>
</dbReference>
<proteinExistence type="predicted"/>
<feature type="compositionally biased region" description="Polar residues" evidence="1">
    <location>
        <begin position="84"/>
        <end position="93"/>
    </location>
</feature>
<keyword evidence="3" id="KW-1185">Reference proteome</keyword>
<protein>
    <submittedName>
        <fullName evidence="2">Uncharacterized protein</fullName>
    </submittedName>
</protein>
<comment type="caution">
    <text evidence="2">The sequence shown here is derived from an EMBL/GenBank/DDBJ whole genome shotgun (WGS) entry which is preliminary data.</text>
</comment>
<evidence type="ECO:0000256" key="1">
    <source>
        <dbReference type="SAM" id="MobiDB-lite"/>
    </source>
</evidence>
<organism evidence="2 3">
    <name type="scientific">Halopolyspora algeriensis</name>
    <dbReference type="NCBI Taxonomy" id="1500506"/>
    <lineage>
        <taxon>Bacteria</taxon>
        <taxon>Bacillati</taxon>
        <taxon>Actinomycetota</taxon>
        <taxon>Actinomycetes</taxon>
        <taxon>Actinomycetes incertae sedis</taxon>
        <taxon>Halopolyspora</taxon>
    </lineage>
</organism>
<name>A0A368VXZ6_9ACTN</name>